<evidence type="ECO:0000259" key="1">
    <source>
        <dbReference type="Pfam" id="PF00563"/>
    </source>
</evidence>
<sequence>MEVDEGGENLAIVRTIIRLAHALNKDVVAEGVETAYQLAQLRSLGCEYAQGYFFLKPVPADIVTAFVESHPQWDSNHQDS</sequence>
<protein>
    <submittedName>
        <fullName evidence="2">Phytochrome-like protein cph2</fullName>
    </submittedName>
</protein>
<reference evidence="2" key="1">
    <citation type="submission" date="2020-09" db="EMBL/GenBank/DDBJ databases">
        <authorList>
            <person name="Blom J."/>
        </authorList>
    </citation>
    <scope>NUCLEOTIDE SEQUENCE</scope>
    <source>
        <strain evidence="2">No.713</strain>
    </source>
</reference>
<proteinExistence type="predicted"/>
<dbReference type="InterPro" id="IPR001633">
    <property type="entry name" value="EAL_dom"/>
</dbReference>
<dbReference type="Proteomes" id="UP001153719">
    <property type="component" value="Chromosome"/>
</dbReference>
<dbReference type="CDD" id="cd01948">
    <property type="entry name" value="EAL"/>
    <property type="match status" value="1"/>
</dbReference>
<organism evidence="2 3">
    <name type="scientific">Planktothrix pseudagardhii</name>
    <dbReference type="NCBI Taxonomy" id="132604"/>
    <lineage>
        <taxon>Bacteria</taxon>
        <taxon>Bacillati</taxon>
        <taxon>Cyanobacteriota</taxon>
        <taxon>Cyanophyceae</taxon>
        <taxon>Oscillatoriophycideae</taxon>
        <taxon>Oscillatoriales</taxon>
        <taxon>Microcoleaceae</taxon>
        <taxon>Planktothrix</taxon>
    </lineage>
</organism>
<dbReference type="SUPFAM" id="SSF141868">
    <property type="entry name" value="EAL domain-like"/>
    <property type="match status" value="1"/>
</dbReference>
<feature type="domain" description="EAL" evidence="1">
    <location>
        <begin position="3"/>
        <end position="57"/>
    </location>
</feature>
<dbReference type="Gene3D" id="3.20.20.450">
    <property type="entry name" value="EAL domain"/>
    <property type="match status" value="1"/>
</dbReference>
<dbReference type="InterPro" id="IPR035919">
    <property type="entry name" value="EAL_sf"/>
</dbReference>
<evidence type="ECO:0000313" key="3">
    <source>
        <dbReference type="Proteomes" id="UP001153719"/>
    </source>
</evidence>
<dbReference type="PANTHER" id="PTHR33121">
    <property type="entry name" value="CYCLIC DI-GMP PHOSPHODIESTERASE PDEF"/>
    <property type="match status" value="1"/>
</dbReference>
<dbReference type="EMBL" id="LR882967">
    <property type="protein sequence ID" value="CAD5931736.1"/>
    <property type="molecule type" value="Genomic_DNA"/>
</dbReference>
<dbReference type="GO" id="GO:0071111">
    <property type="term" value="F:cyclic-guanylate-specific phosphodiesterase activity"/>
    <property type="evidence" value="ECO:0007669"/>
    <property type="project" value="InterPro"/>
</dbReference>
<dbReference type="AlphaFoldDB" id="A0A9W4CH48"/>
<dbReference type="InterPro" id="IPR050706">
    <property type="entry name" value="Cyclic-di-GMP_PDE-like"/>
</dbReference>
<evidence type="ECO:0000313" key="2">
    <source>
        <dbReference type="EMBL" id="CAD5931736.1"/>
    </source>
</evidence>
<accession>A0A9W4CH48</accession>
<keyword evidence="3" id="KW-1185">Reference proteome</keyword>
<dbReference type="PANTHER" id="PTHR33121:SF70">
    <property type="entry name" value="SIGNALING PROTEIN YKOW"/>
    <property type="match status" value="1"/>
</dbReference>
<name>A0A9W4CH48_9CYAN</name>
<gene>
    <name evidence="2" type="primary">cph2</name>
    <name evidence="2" type="ORF">NO713_01333</name>
</gene>
<dbReference type="Pfam" id="PF00563">
    <property type="entry name" value="EAL"/>
    <property type="match status" value="1"/>
</dbReference>
<dbReference type="KEGG" id="ppsu:NO713_01333"/>